<dbReference type="Proteomes" id="UP000050465">
    <property type="component" value="Unassembled WGS sequence"/>
</dbReference>
<name>A0A0P7YZX5_9CYAN</name>
<feature type="domain" description="NAD-dependent epimerase/dehydratase" evidence="1">
    <location>
        <begin position="26"/>
        <end position="250"/>
    </location>
</feature>
<evidence type="ECO:0000313" key="2">
    <source>
        <dbReference type="EMBL" id="KPQ36212.1"/>
    </source>
</evidence>
<dbReference type="PANTHER" id="PTHR43245">
    <property type="entry name" value="BIFUNCTIONAL POLYMYXIN RESISTANCE PROTEIN ARNA"/>
    <property type="match status" value="1"/>
</dbReference>
<proteinExistence type="predicted"/>
<reference evidence="2 3" key="1">
    <citation type="submission" date="2015-09" db="EMBL/GenBank/DDBJ databases">
        <title>Identification and resolution of microdiversity through metagenomic sequencing of parallel consortia.</title>
        <authorList>
            <person name="Nelson W.C."/>
            <person name="Romine M.F."/>
            <person name="Lindemann S.R."/>
        </authorList>
    </citation>
    <scope>NUCLEOTIDE SEQUENCE [LARGE SCALE GENOMIC DNA]</scope>
    <source>
        <strain evidence="2">Ana</strain>
    </source>
</reference>
<organism evidence="2 3">
    <name type="scientific">Phormidesmis priestleyi Ana</name>
    <dbReference type="NCBI Taxonomy" id="1666911"/>
    <lineage>
        <taxon>Bacteria</taxon>
        <taxon>Bacillati</taxon>
        <taxon>Cyanobacteriota</taxon>
        <taxon>Cyanophyceae</taxon>
        <taxon>Leptolyngbyales</taxon>
        <taxon>Leptolyngbyaceae</taxon>
        <taxon>Phormidesmis</taxon>
    </lineage>
</organism>
<comment type="caution">
    <text evidence="2">The sequence shown here is derived from an EMBL/GenBank/DDBJ whole genome shotgun (WGS) entry which is preliminary data.</text>
</comment>
<dbReference type="STRING" id="1666911.HLUCCA11_06685"/>
<dbReference type="InterPro" id="IPR001509">
    <property type="entry name" value="Epimerase_deHydtase"/>
</dbReference>
<dbReference type="InterPro" id="IPR036291">
    <property type="entry name" value="NAD(P)-bd_dom_sf"/>
</dbReference>
<dbReference type="PATRIC" id="fig|1666911.3.peg.4928"/>
<dbReference type="EMBL" id="LJZR01000007">
    <property type="protein sequence ID" value="KPQ36212.1"/>
    <property type="molecule type" value="Genomic_DNA"/>
</dbReference>
<dbReference type="InterPro" id="IPR050177">
    <property type="entry name" value="Lipid_A_modif_metabolic_enz"/>
</dbReference>
<dbReference type="Pfam" id="PF01370">
    <property type="entry name" value="Epimerase"/>
    <property type="match status" value="1"/>
</dbReference>
<sequence length="338" mass="37962">MRWASLCQNNQGQNNQAFLDEIIMRIFMTGASGCIGHYLVETLIENTDHELFLMMRNPAKLKVPVDQRAGIHVLQGDMRDVAQFADLLKTIDTAILVATSWGDPQESYEINVEKTLEIISMLDPEHCQQVIYFSTASILDRDNTPLKEAGEIGTDYVRTKYICHEKLKNLAIFPKITTVFPTLVFGGSDTKPYSHISGGLPEVAKYIGIIRFISADGSFHFIHAQDIAEVVRHLVDHPPGPGDSREIVIGNPAKTADEVVADISAYLGKRQYFRVPLSFSLANVIIKIFNIRMADWDRFCMRYRHFTYENTVTPSHFGLKDHYPTVTAVIRSAGVTPG</sequence>
<dbReference type="PANTHER" id="PTHR43245:SF13">
    <property type="entry name" value="UDP-D-APIOSE_UDP-D-XYLOSE SYNTHASE 2"/>
    <property type="match status" value="1"/>
</dbReference>
<dbReference type="AlphaFoldDB" id="A0A0P7YZX5"/>
<dbReference type="Gene3D" id="3.40.50.720">
    <property type="entry name" value="NAD(P)-binding Rossmann-like Domain"/>
    <property type="match status" value="1"/>
</dbReference>
<evidence type="ECO:0000259" key="1">
    <source>
        <dbReference type="Pfam" id="PF01370"/>
    </source>
</evidence>
<gene>
    <name evidence="2" type="ORF">HLUCCA11_06685</name>
</gene>
<accession>A0A0P7YZX5</accession>
<evidence type="ECO:0000313" key="3">
    <source>
        <dbReference type="Proteomes" id="UP000050465"/>
    </source>
</evidence>
<protein>
    <submittedName>
        <fullName evidence="2">Nucleoside-diphosphate-sugar epimerase</fullName>
    </submittedName>
</protein>
<dbReference type="SUPFAM" id="SSF51735">
    <property type="entry name" value="NAD(P)-binding Rossmann-fold domains"/>
    <property type="match status" value="1"/>
</dbReference>